<keyword evidence="4" id="KW-1185">Reference proteome</keyword>
<proteinExistence type="predicted"/>
<dbReference type="AlphaFoldDB" id="A0A6L9MC97"/>
<name>A0A6L9MC97_9HYPH</name>
<dbReference type="EMBL" id="JAAAMJ010000001">
    <property type="protein sequence ID" value="NDV85445.1"/>
    <property type="molecule type" value="Genomic_DNA"/>
</dbReference>
<keyword evidence="1" id="KW-1133">Transmembrane helix</keyword>
<organism evidence="3 4">
    <name type="scientific">Aurantimonas aggregata</name>
    <dbReference type="NCBI Taxonomy" id="2047720"/>
    <lineage>
        <taxon>Bacteria</taxon>
        <taxon>Pseudomonadati</taxon>
        <taxon>Pseudomonadota</taxon>
        <taxon>Alphaproteobacteria</taxon>
        <taxon>Hyphomicrobiales</taxon>
        <taxon>Aurantimonadaceae</taxon>
        <taxon>Aurantimonas</taxon>
    </lineage>
</organism>
<keyword evidence="1" id="KW-0472">Membrane</keyword>
<gene>
    <name evidence="3" type="ORF">GTW51_01895</name>
</gene>
<dbReference type="Pfam" id="PF09335">
    <property type="entry name" value="VTT_dom"/>
    <property type="match status" value="1"/>
</dbReference>
<feature type="transmembrane region" description="Helical" evidence="1">
    <location>
        <begin position="119"/>
        <end position="144"/>
    </location>
</feature>
<feature type="transmembrane region" description="Helical" evidence="1">
    <location>
        <begin position="41"/>
        <end position="66"/>
    </location>
</feature>
<evidence type="ECO:0000256" key="1">
    <source>
        <dbReference type="SAM" id="Phobius"/>
    </source>
</evidence>
<accession>A0A6L9MC97</accession>
<keyword evidence="1" id="KW-0812">Transmembrane</keyword>
<dbReference type="RefSeq" id="WP_163042175.1">
    <property type="nucleotide sequence ID" value="NZ_JAAAMJ010000001.1"/>
</dbReference>
<reference evidence="3 4" key="1">
    <citation type="submission" date="2020-01" db="EMBL/GenBank/DDBJ databases">
        <title>Genomes of bacteria type strains.</title>
        <authorList>
            <person name="Chen J."/>
            <person name="Zhu S."/>
            <person name="Chen J."/>
        </authorList>
    </citation>
    <scope>NUCLEOTIDE SEQUENCE [LARGE SCALE GENOMIC DNA]</scope>
    <source>
        <strain evidence="3 4">KCTC 52919</strain>
    </source>
</reference>
<evidence type="ECO:0000313" key="4">
    <source>
        <dbReference type="Proteomes" id="UP000476332"/>
    </source>
</evidence>
<evidence type="ECO:0000313" key="3">
    <source>
        <dbReference type="EMBL" id="NDV85445.1"/>
    </source>
</evidence>
<evidence type="ECO:0000259" key="2">
    <source>
        <dbReference type="Pfam" id="PF09335"/>
    </source>
</evidence>
<feature type="domain" description="VTT" evidence="2">
    <location>
        <begin position="25"/>
        <end position="137"/>
    </location>
</feature>
<protein>
    <submittedName>
        <fullName evidence="3">DedA family protein</fullName>
    </submittedName>
</protein>
<dbReference type="Proteomes" id="UP000476332">
    <property type="component" value="Unassembled WGS sequence"/>
</dbReference>
<dbReference type="InterPro" id="IPR032816">
    <property type="entry name" value="VTT_dom"/>
</dbReference>
<feature type="transmembrane region" description="Helical" evidence="1">
    <location>
        <begin position="87"/>
        <end position="104"/>
    </location>
</feature>
<dbReference type="PANTHER" id="PTHR42709">
    <property type="entry name" value="ALKALINE PHOSPHATASE LIKE PROTEIN"/>
    <property type="match status" value="1"/>
</dbReference>
<comment type="caution">
    <text evidence="3">The sequence shown here is derived from an EMBL/GenBank/DDBJ whole genome shotgun (WGS) entry which is preliminary data.</text>
</comment>
<dbReference type="InterPro" id="IPR051311">
    <property type="entry name" value="DedA_domain"/>
</dbReference>
<sequence length="147" mass="15462">MGDPGLYGGLMLASFLAATLLPGSSEALLSGLLANGYGEPILLVGAASFGNVTGSLANWLCGRFLARFMGRRWFPVSEKAYGQAASWFGHYGLWTLLFAWVPIIGDPLTVVAGALRTPILPFVVLVSIGKVVRYAGVAAATLWWTGG</sequence>
<dbReference type="PANTHER" id="PTHR42709:SF4">
    <property type="entry name" value="INNER MEMBRANE PROTEIN YQAA"/>
    <property type="match status" value="1"/>
</dbReference>